<feature type="compositionally biased region" description="Basic and acidic residues" evidence="1">
    <location>
        <begin position="165"/>
        <end position="183"/>
    </location>
</feature>
<feature type="compositionally biased region" description="Basic and acidic residues" evidence="1">
    <location>
        <begin position="345"/>
        <end position="354"/>
    </location>
</feature>
<evidence type="ECO:0000313" key="4">
    <source>
        <dbReference type="Proteomes" id="UP000735302"/>
    </source>
</evidence>
<dbReference type="AlphaFoldDB" id="A0AAV4E0B1"/>
<dbReference type="InterPro" id="IPR028124">
    <property type="entry name" value="SMAP_dom"/>
</dbReference>
<feature type="compositionally biased region" description="Polar residues" evidence="1">
    <location>
        <begin position="372"/>
        <end position="386"/>
    </location>
</feature>
<feature type="compositionally biased region" description="Basic and acidic residues" evidence="1">
    <location>
        <begin position="21"/>
        <end position="33"/>
    </location>
</feature>
<sequence>MNDQAMGNIEKSKKNKKRKHHESDTKDSEDTSSRSKKKKRSDHEPVDFDTGASLPKASFTEAIEEFSEKYKGGKRKKHKKKRSSKEKGCSEIEQTQKRESCGELKPQGHDIDTSVACDGNDLKKSKKTKKHKKKKEGKEHVVENEVPLGHDKNRDKVLCVNEIVKHGSSHEDKSVERSGEKEAKKKNKIKIIGGGEESEILVSDKKRKKKKKNETDNNVDCEENHVLVSAKKATNKNETEIDSNNEVNKVFGKKAKKKYESENNVDYEESKILVHNSKQKKKKKKKSEFESCGECNCEKNPELGSDKKKRKKKKGQNHDDLTFEKTELCNKRDKNKHKYISNDNCELKLSHAEEPTQSNSGIKKKCKKDQNENINAMSEEQNAEQQRVSKKSKSEAAESISSNHSFKTVAAASVDSLVDANQLTTGQWQGDLFHDADRQNKFLRLLGGRKKDSSASGAFKSSKLFKDYSAAPKKGLFGSLAPRVGGGNALSLSDAARLNERLEEDYNKALNLRLNTKKGTGFGFVPDPAEGKKFHIDINETKSIKFDD</sequence>
<feature type="region of interest" description="Disordered" evidence="1">
    <location>
        <begin position="165"/>
        <end position="220"/>
    </location>
</feature>
<evidence type="ECO:0000259" key="2">
    <source>
        <dbReference type="Pfam" id="PF15477"/>
    </source>
</evidence>
<feature type="compositionally biased region" description="Basic and acidic residues" evidence="1">
    <location>
        <begin position="136"/>
        <end position="149"/>
    </location>
</feature>
<keyword evidence="4" id="KW-1185">Reference proteome</keyword>
<feature type="region of interest" description="Disordered" evidence="1">
    <location>
        <begin position="252"/>
        <end position="328"/>
    </location>
</feature>
<feature type="compositionally biased region" description="Basic and acidic residues" evidence="1">
    <location>
        <begin position="316"/>
        <end position="328"/>
    </location>
</feature>
<proteinExistence type="predicted"/>
<dbReference type="EMBL" id="BLXT01008499">
    <property type="protein sequence ID" value="GFO49808.1"/>
    <property type="molecule type" value="Genomic_DNA"/>
</dbReference>
<feature type="compositionally biased region" description="Basic and acidic residues" evidence="1">
    <location>
        <begin position="296"/>
        <end position="306"/>
    </location>
</feature>
<dbReference type="Proteomes" id="UP000735302">
    <property type="component" value="Unassembled WGS sequence"/>
</dbReference>
<protein>
    <submittedName>
        <fullName evidence="3">Lysine-rich nucleolar protein 1-like</fullName>
    </submittedName>
</protein>
<feature type="region of interest" description="Disordered" evidence="1">
    <location>
        <begin position="340"/>
        <end position="402"/>
    </location>
</feature>
<feature type="compositionally biased region" description="Basic residues" evidence="1">
    <location>
        <begin position="124"/>
        <end position="135"/>
    </location>
</feature>
<feature type="compositionally biased region" description="Basic and acidic residues" evidence="1">
    <location>
        <begin position="85"/>
        <end position="112"/>
    </location>
</feature>
<feature type="compositionally biased region" description="Basic residues" evidence="1">
    <location>
        <begin position="72"/>
        <end position="84"/>
    </location>
</feature>
<evidence type="ECO:0000256" key="1">
    <source>
        <dbReference type="SAM" id="MobiDB-lite"/>
    </source>
</evidence>
<comment type="caution">
    <text evidence="3">The sequence shown here is derived from an EMBL/GenBank/DDBJ whole genome shotgun (WGS) entry which is preliminary data.</text>
</comment>
<dbReference type="Pfam" id="PF15477">
    <property type="entry name" value="SMAP"/>
    <property type="match status" value="1"/>
</dbReference>
<accession>A0AAV4E0B1</accession>
<feature type="domain" description="Small acidic protein-like" evidence="2">
    <location>
        <begin position="428"/>
        <end position="523"/>
    </location>
</feature>
<reference evidence="3 4" key="1">
    <citation type="journal article" date="2021" name="Elife">
        <title>Chloroplast acquisition without the gene transfer in kleptoplastic sea slugs, Plakobranchus ocellatus.</title>
        <authorList>
            <person name="Maeda T."/>
            <person name="Takahashi S."/>
            <person name="Yoshida T."/>
            <person name="Shimamura S."/>
            <person name="Takaki Y."/>
            <person name="Nagai Y."/>
            <person name="Toyoda A."/>
            <person name="Suzuki Y."/>
            <person name="Arimoto A."/>
            <person name="Ishii H."/>
            <person name="Satoh N."/>
            <person name="Nishiyama T."/>
            <person name="Hasebe M."/>
            <person name="Maruyama T."/>
            <person name="Minagawa J."/>
            <person name="Obokata J."/>
            <person name="Shigenobu S."/>
        </authorList>
    </citation>
    <scope>NUCLEOTIDE SEQUENCE [LARGE SCALE GENOMIC DNA]</scope>
</reference>
<feature type="compositionally biased region" description="Basic residues" evidence="1">
    <location>
        <begin position="277"/>
        <end position="286"/>
    </location>
</feature>
<gene>
    <name evidence="3" type="ORF">PoB_007631300</name>
</gene>
<name>A0AAV4E0B1_9GAST</name>
<feature type="region of interest" description="Disordered" evidence="1">
    <location>
        <begin position="1"/>
        <end position="149"/>
    </location>
</feature>
<evidence type="ECO:0000313" key="3">
    <source>
        <dbReference type="EMBL" id="GFO49808.1"/>
    </source>
</evidence>
<organism evidence="3 4">
    <name type="scientific">Plakobranchus ocellatus</name>
    <dbReference type="NCBI Taxonomy" id="259542"/>
    <lineage>
        <taxon>Eukaryota</taxon>
        <taxon>Metazoa</taxon>
        <taxon>Spiralia</taxon>
        <taxon>Lophotrochozoa</taxon>
        <taxon>Mollusca</taxon>
        <taxon>Gastropoda</taxon>
        <taxon>Heterobranchia</taxon>
        <taxon>Euthyneura</taxon>
        <taxon>Panpulmonata</taxon>
        <taxon>Sacoglossa</taxon>
        <taxon>Placobranchoidea</taxon>
        <taxon>Plakobranchidae</taxon>
        <taxon>Plakobranchus</taxon>
    </lineage>
</organism>